<dbReference type="eggNOG" id="COG3203">
    <property type="taxonomic scope" value="Bacteria"/>
</dbReference>
<gene>
    <name evidence="2" type="ordered locus">ECH_0593</name>
</gene>
<dbReference type="HOGENOM" id="CLU_723069_0_0_5"/>
<dbReference type="GO" id="GO:0015288">
    <property type="term" value="F:porin activity"/>
    <property type="evidence" value="ECO:0007669"/>
    <property type="project" value="InterPro"/>
</dbReference>
<dbReference type="AlphaFoldDB" id="Q2GGM9"/>
<organism evidence="2 3">
    <name type="scientific">Ehrlichia chaffeensis (strain ATCC CRL-10679 / Arkansas)</name>
    <dbReference type="NCBI Taxonomy" id="205920"/>
    <lineage>
        <taxon>Bacteria</taxon>
        <taxon>Pseudomonadati</taxon>
        <taxon>Pseudomonadota</taxon>
        <taxon>Alphaproteobacteria</taxon>
        <taxon>Rickettsiales</taxon>
        <taxon>Anaplasmataceae</taxon>
        <taxon>Ehrlichia</taxon>
    </lineage>
</organism>
<dbReference type="STRING" id="205920.ECH_0593"/>
<accession>Q2GGM9</accession>
<evidence type="ECO:0000313" key="2">
    <source>
        <dbReference type="EMBL" id="ABD45562.1"/>
    </source>
</evidence>
<dbReference type="InterPro" id="IPR023614">
    <property type="entry name" value="Porin_dom_sf"/>
</dbReference>
<dbReference type="SUPFAM" id="SSF56935">
    <property type="entry name" value="Porins"/>
    <property type="match status" value="1"/>
</dbReference>
<name>Q2GGM9_EHRCR</name>
<dbReference type="EMBL" id="CP000236">
    <property type="protein sequence ID" value="ABD45562.1"/>
    <property type="molecule type" value="Genomic_DNA"/>
</dbReference>
<dbReference type="OrthoDB" id="6758483at2"/>
<protein>
    <recommendedName>
        <fullName evidence="1">Porin domain-containing protein</fullName>
    </recommendedName>
</protein>
<proteinExistence type="predicted"/>
<dbReference type="Pfam" id="PF13609">
    <property type="entry name" value="Porin_4"/>
    <property type="match status" value="1"/>
</dbReference>
<dbReference type="Proteomes" id="UP000008320">
    <property type="component" value="Chromosome"/>
</dbReference>
<dbReference type="GO" id="GO:0016020">
    <property type="term" value="C:membrane"/>
    <property type="evidence" value="ECO:0007669"/>
    <property type="project" value="InterPro"/>
</dbReference>
<feature type="domain" description="Porin" evidence="1">
    <location>
        <begin position="11"/>
        <end position="320"/>
    </location>
</feature>
<keyword evidence="3" id="KW-1185">Reference proteome</keyword>
<dbReference type="RefSeq" id="WP_011452702.1">
    <property type="nucleotide sequence ID" value="NC_007799.1"/>
</dbReference>
<evidence type="ECO:0000259" key="1">
    <source>
        <dbReference type="Pfam" id="PF13609"/>
    </source>
</evidence>
<dbReference type="InterPro" id="IPR033900">
    <property type="entry name" value="Gram_neg_porin_domain"/>
</dbReference>
<sequence>MLFINQATANDFALSGKLNLQYGFNSNDFSRLSFNATSTLEYSYHINDYFSVGPFLKLSTNLMSNSIDSSGNAKDSILDINSNTKEAYVFIKSSNIGSLQVGLTSPVSQKMKLSSSDISVASGGVTGSWLQYVNLRTDNSNFSYGHNKEDTVLFTPGLYIAYHGSAIPVVSYYSPQIKGIKLGLSYIPKDKIQDIANNIKSHVYKNIVSVGVKYQNQLSSGIGYSISGVVEHAVNDLLPASNQQQQVQYNNLLSYNAGFSLKYNNITFIGSYGNLGNSGKKEISVQSNHYKIIDSEFYDLGLKIENDLFNVGLSYFYGGKKVNLKTSPENYAKHALSACALGIEKILRNNMILYADIVFFDVDRTDTNKSGYIGLIGAKLSF</sequence>
<reference evidence="2 3" key="1">
    <citation type="journal article" date="2006" name="PLoS Genet.">
        <title>Comparative genomics of emerging human ehrlichiosis agents.</title>
        <authorList>
            <person name="Dunning Hotopp J.C."/>
            <person name="Lin M."/>
            <person name="Madupu R."/>
            <person name="Crabtree J."/>
            <person name="Angiuoli S.V."/>
            <person name="Eisen J.A."/>
            <person name="Seshadri R."/>
            <person name="Ren Q."/>
            <person name="Wu M."/>
            <person name="Utterback T.R."/>
            <person name="Smith S."/>
            <person name="Lewis M."/>
            <person name="Khouri H."/>
            <person name="Zhang C."/>
            <person name="Niu H."/>
            <person name="Lin Q."/>
            <person name="Ohashi N."/>
            <person name="Zhi N."/>
            <person name="Nelson W."/>
            <person name="Brinkac L.M."/>
            <person name="Dodson R.J."/>
            <person name="Rosovitz M.J."/>
            <person name="Sundaram J."/>
            <person name="Daugherty S.C."/>
            <person name="Davidsen T."/>
            <person name="Durkin A.S."/>
            <person name="Gwinn M."/>
            <person name="Haft D.H."/>
            <person name="Selengut J.D."/>
            <person name="Sullivan S.A."/>
            <person name="Zafar N."/>
            <person name="Zhou L."/>
            <person name="Benahmed F."/>
            <person name="Forberger H."/>
            <person name="Halpin R."/>
            <person name="Mulligan S."/>
            <person name="Robinson J."/>
            <person name="White O."/>
            <person name="Rikihisa Y."/>
            <person name="Tettelin H."/>
        </authorList>
    </citation>
    <scope>NUCLEOTIDE SEQUENCE [LARGE SCALE GENOMIC DNA]</scope>
    <source>
        <strain evidence="3">ATCC CRL-10679 / Arkansas</strain>
    </source>
</reference>
<dbReference type="KEGG" id="ech:ECH_0593"/>
<evidence type="ECO:0000313" key="3">
    <source>
        <dbReference type="Proteomes" id="UP000008320"/>
    </source>
</evidence>
<dbReference type="Gene3D" id="2.40.160.10">
    <property type="entry name" value="Porin"/>
    <property type="match status" value="1"/>
</dbReference>